<dbReference type="GO" id="GO:0009636">
    <property type="term" value="P:response to toxic substance"/>
    <property type="evidence" value="ECO:0007669"/>
    <property type="project" value="InterPro"/>
</dbReference>
<organism evidence="7 8">
    <name type="scientific">Rhodovulum sulfidophilum</name>
    <name type="common">Rhodobacter sulfidophilus</name>
    <dbReference type="NCBI Taxonomy" id="35806"/>
    <lineage>
        <taxon>Bacteria</taxon>
        <taxon>Pseudomonadati</taxon>
        <taxon>Pseudomonadota</taxon>
        <taxon>Alphaproteobacteria</taxon>
        <taxon>Rhodobacterales</taxon>
        <taxon>Paracoccaceae</taxon>
        <taxon>Rhodovulum</taxon>
    </lineage>
</organism>
<protein>
    <submittedName>
        <fullName evidence="7">Entericidin EcnAB</fullName>
    </submittedName>
</protein>
<dbReference type="GO" id="GO:0016020">
    <property type="term" value="C:membrane"/>
    <property type="evidence" value="ECO:0007669"/>
    <property type="project" value="InterPro"/>
</dbReference>
<dbReference type="KEGG" id="rsu:NHU_00590"/>
<dbReference type="Pfam" id="PF08085">
    <property type="entry name" value="Entericidin"/>
    <property type="match status" value="1"/>
</dbReference>
<keyword evidence="2" id="KW-1003">Cell membrane</keyword>
<gene>
    <name evidence="7" type="ORF">NHU_00590</name>
</gene>
<reference evidence="7 8" key="1">
    <citation type="submission" date="2015-02" db="EMBL/GenBank/DDBJ databases">
        <title>Genome sequene of Rhodovulum sulfidophilum DSM 2351.</title>
        <authorList>
            <person name="Nagao N."/>
        </authorList>
    </citation>
    <scope>NUCLEOTIDE SEQUENCE [LARGE SCALE GENOMIC DNA]</scope>
    <source>
        <strain evidence="7 8">DSM 2351</strain>
    </source>
</reference>
<evidence type="ECO:0000256" key="5">
    <source>
        <dbReference type="ARBA" id="ARBA00023139"/>
    </source>
</evidence>
<keyword evidence="4" id="KW-0472">Membrane</keyword>
<dbReference type="Proteomes" id="UP000064912">
    <property type="component" value="Chromosome"/>
</dbReference>
<evidence type="ECO:0000313" key="7">
    <source>
        <dbReference type="EMBL" id="BAQ67759.1"/>
    </source>
</evidence>
<dbReference type="PATRIC" id="fig|35806.4.peg.607"/>
<keyword evidence="5" id="KW-0564">Palmitate</keyword>
<dbReference type="EMBL" id="AP014800">
    <property type="protein sequence ID" value="BAQ67759.1"/>
    <property type="molecule type" value="Genomic_DNA"/>
</dbReference>
<dbReference type="PROSITE" id="PS51257">
    <property type="entry name" value="PROKAR_LIPOPROTEIN"/>
    <property type="match status" value="1"/>
</dbReference>
<name>A0A0D6AZ94_RHOSU</name>
<sequence>MTRIVVFCLSAAALLGVAACETVEGAGQDIQSAGGAISQEAREAQN</sequence>
<dbReference type="AlphaFoldDB" id="A0A0D6AZ94"/>
<evidence type="ECO:0000256" key="3">
    <source>
        <dbReference type="ARBA" id="ARBA00022729"/>
    </source>
</evidence>
<accession>A0A0D6AZ94</accession>
<evidence type="ECO:0000256" key="6">
    <source>
        <dbReference type="ARBA" id="ARBA00023288"/>
    </source>
</evidence>
<keyword evidence="3" id="KW-0732">Signal</keyword>
<evidence type="ECO:0000256" key="1">
    <source>
        <dbReference type="ARBA" id="ARBA00010296"/>
    </source>
</evidence>
<comment type="similarity">
    <text evidence="1">Belongs to the EcnA/EcnB lipoprotein family.</text>
</comment>
<dbReference type="RefSeq" id="WP_060833775.1">
    <property type="nucleotide sequence ID" value="NZ_CP015421.1"/>
</dbReference>
<dbReference type="InterPro" id="IPR012556">
    <property type="entry name" value="Entericidin"/>
</dbReference>
<dbReference type="GeneID" id="93538934"/>
<keyword evidence="6" id="KW-0449">Lipoprotein</keyword>
<evidence type="ECO:0000313" key="8">
    <source>
        <dbReference type="Proteomes" id="UP000064912"/>
    </source>
</evidence>
<evidence type="ECO:0000256" key="2">
    <source>
        <dbReference type="ARBA" id="ARBA00022475"/>
    </source>
</evidence>
<proteinExistence type="inferred from homology"/>
<evidence type="ECO:0000256" key="4">
    <source>
        <dbReference type="ARBA" id="ARBA00023136"/>
    </source>
</evidence>